<evidence type="ECO:0000259" key="1">
    <source>
        <dbReference type="Pfam" id="PF03184"/>
    </source>
</evidence>
<dbReference type="GO" id="GO:0003676">
    <property type="term" value="F:nucleic acid binding"/>
    <property type="evidence" value="ECO:0007669"/>
    <property type="project" value="InterPro"/>
</dbReference>
<proteinExistence type="predicted"/>
<protein>
    <recommendedName>
        <fullName evidence="1">DDE-1 domain-containing protein</fullName>
    </recommendedName>
</protein>
<dbReference type="InterPro" id="IPR004875">
    <property type="entry name" value="DDE_SF_endonuclease_dom"/>
</dbReference>
<feature type="domain" description="DDE-1" evidence="1">
    <location>
        <begin position="26"/>
        <end position="105"/>
    </location>
</feature>
<accession>A0A5J4SMU4</accession>
<dbReference type="EMBL" id="SNRW01040004">
    <property type="protein sequence ID" value="KAA6347504.1"/>
    <property type="molecule type" value="Genomic_DNA"/>
</dbReference>
<gene>
    <name evidence="2" type="ORF">EZS28_052022</name>
</gene>
<evidence type="ECO:0000313" key="3">
    <source>
        <dbReference type="Proteomes" id="UP000324800"/>
    </source>
</evidence>
<dbReference type="Pfam" id="PF03184">
    <property type="entry name" value="DDE_1"/>
    <property type="match status" value="1"/>
</dbReference>
<reference evidence="2 3" key="1">
    <citation type="submission" date="2019-03" db="EMBL/GenBank/DDBJ databases">
        <title>Single cell metagenomics reveals metabolic interactions within the superorganism composed of flagellate Streblomastix strix and complex community of Bacteroidetes bacteria on its surface.</title>
        <authorList>
            <person name="Treitli S.C."/>
            <person name="Kolisko M."/>
            <person name="Husnik F."/>
            <person name="Keeling P."/>
            <person name="Hampl V."/>
        </authorList>
    </citation>
    <scope>NUCLEOTIDE SEQUENCE [LARGE SCALE GENOMIC DNA]</scope>
    <source>
        <strain evidence="2">ST1C</strain>
    </source>
</reference>
<sequence length="212" mass="24817">MDDFTIIAYAQLLANWVISLRKSGYYEIREPILLFLDGHWTRNNLTAQQIFQNAGITCITFPGGLTHVLQPNDRVINRQWRRRFKAKLRNMKFIEKQKKMKQLNIQEGRKILFTANEKRMMMILCSIDAYQEVTTLSNRDSSFECTGLCPWPAERSCTIEYIKDDKDKPIYPNGRIMKGHDASFALLVPVYQQEILQILAQMRKVRNVLAQL</sequence>
<name>A0A5J4SMU4_9EUKA</name>
<dbReference type="Proteomes" id="UP000324800">
    <property type="component" value="Unassembled WGS sequence"/>
</dbReference>
<comment type="caution">
    <text evidence="2">The sequence shown here is derived from an EMBL/GenBank/DDBJ whole genome shotgun (WGS) entry which is preliminary data.</text>
</comment>
<organism evidence="2 3">
    <name type="scientific">Streblomastix strix</name>
    <dbReference type="NCBI Taxonomy" id="222440"/>
    <lineage>
        <taxon>Eukaryota</taxon>
        <taxon>Metamonada</taxon>
        <taxon>Preaxostyla</taxon>
        <taxon>Oxymonadida</taxon>
        <taxon>Streblomastigidae</taxon>
        <taxon>Streblomastix</taxon>
    </lineage>
</organism>
<evidence type="ECO:0000313" key="2">
    <source>
        <dbReference type="EMBL" id="KAA6347504.1"/>
    </source>
</evidence>
<dbReference type="AlphaFoldDB" id="A0A5J4SMU4"/>